<name>A0A3Q0RW95_AMPCI</name>
<evidence type="ECO:0000313" key="2">
    <source>
        <dbReference type="Proteomes" id="UP000261340"/>
    </source>
</evidence>
<evidence type="ECO:0000313" key="1">
    <source>
        <dbReference type="Ensembl" id="ENSACIP00000016864.1"/>
    </source>
</evidence>
<dbReference type="Proteomes" id="UP000261340">
    <property type="component" value="Unplaced"/>
</dbReference>
<organism evidence="1 2">
    <name type="scientific">Amphilophus citrinellus</name>
    <name type="common">Midas cichlid</name>
    <name type="synonym">Cichlasoma citrinellum</name>
    <dbReference type="NCBI Taxonomy" id="61819"/>
    <lineage>
        <taxon>Eukaryota</taxon>
        <taxon>Metazoa</taxon>
        <taxon>Chordata</taxon>
        <taxon>Craniata</taxon>
        <taxon>Vertebrata</taxon>
        <taxon>Euteleostomi</taxon>
        <taxon>Actinopterygii</taxon>
        <taxon>Neopterygii</taxon>
        <taxon>Teleostei</taxon>
        <taxon>Neoteleostei</taxon>
        <taxon>Acanthomorphata</taxon>
        <taxon>Ovalentaria</taxon>
        <taxon>Cichlomorphae</taxon>
        <taxon>Cichliformes</taxon>
        <taxon>Cichlidae</taxon>
        <taxon>New World cichlids</taxon>
        <taxon>Cichlasomatinae</taxon>
        <taxon>Heroini</taxon>
        <taxon>Amphilophus</taxon>
    </lineage>
</organism>
<dbReference type="AlphaFoldDB" id="A0A3Q0RW95"/>
<sequence>MNLLVEKICRERIKRSTEQLRSLLSPEFLKHQPDYKLEKAGDDSLLPETSAGYSRCVQKMMSFLHLLNHINQPHIKTRENKSPVNSALWRPW</sequence>
<protein>
    <submittedName>
        <fullName evidence="1">Uncharacterized protein</fullName>
    </submittedName>
</protein>
<proteinExistence type="predicted"/>
<accession>A0A3Q0RW95</accession>
<dbReference type="Ensembl" id="ENSACIT00000017319.1">
    <property type="protein sequence ID" value="ENSACIP00000016864.1"/>
    <property type="gene ID" value="ENSACIG00000013088.1"/>
</dbReference>
<reference evidence="1" key="2">
    <citation type="submission" date="2025-09" db="UniProtKB">
        <authorList>
            <consortium name="Ensembl"/>
        </authorList>
    </citation>
    <scope>IDENTIFICATION</scope>
</reference>
<reference evidence="1" key="1">
    <citation type="submission" date="2025-08" db="UniProtKB">
        <authorList>
            <consortium name="Ensembl"/>
        </authorList>
    </citation>
    <scope>IDENTIFICATION</scope>
</reference>
<keyword evidence="2" id="KW-1185">Reference proteome</keyword>